<keyword evidence="2" id="KW-0472">Membrane</keyword>
<keyword evidence="2" id="KW-1133">Transmembrane helix</keyword>
<feature type="transmembrane region" description="Helical" evidence="2">
    <location>
        <begin position="577"/>
        <end position="605"/>
    </location>
</feature>
<feature type="chain" id="PRO_5032870474" description="Carbohydrate-binding protein" evidence="3">
    <location>
        <begin position="21"/>
        <end position="633"/>
    </location>
</feature>
<dbReference type="EMBL" id="WSZM01000097">
    <property type="protein sequence ID" value="KAF4042795.1"/>
    <property type="molecule type" value="Genomic_DNA"/>
</dbReference>
<sequence>MTHIRTSGLVFLAFKKLVQGATADMTEVSVCQDATFQIPTSRGAVCSGSGAQPLGVQCPRMGDTALDECHSYLDSFNGVNCIAREDAQCVHLDGRNAWGCTFPSTWCSDKWKAPEETASDDCPTWNFYSDESSAVDPFDVGSQGDRDPAWFTKTTKVTTLYNCKADTPTPAPIQDTAIPTTPSEIPVYTMAPTPTATMVPQIETVVTAILEVPVSETPGTPVQTEPASLVPILKSTSPLDASYPDPTPIDMLVTISPTPTIEEHPPAPSEAPTSLPEILTGAPCTNEVRTIAPTYETLPPSTSIPEQTWTTPTETPAATTSTPVPTIAPILGSKPWYPTPTATMKELIVPEATEPTSTTATETLVATSPPLAATTLPPYDVEPEPQTPESTPYYYYDDTPCPSETQTSTPIFTTPPAPLENMETDVPSTPPATLDQTPVSTDEIRSSVPPTTEPLATKPPSVDEPTTEVPIVETPTSEAPTIDSLATETTITEMPTTVAPLATIQTSYQQEEQQNYQQLVDTTAPPATTQAITEAPTVASVYTTPLPAQPSDTPCPSQTSNRQTSLQASTESDLTTIAAVSISAAAVIAIIIAIGTILVVTIAIFRAQSRSNQPQPPPDSEGPFDHSIVPSDF</sequence>
<feature type="region of interest" description="Disordered" evidence="1">
    <location>
        <begin position="422"/>
        <end position="468"/>
    </location>
</feature>
<accession>A0A833TAL1</accession>
<proteinExistence type="predicted"/>
<comment type="caution">
    <text evidence="4">The sequence shown here is derived from an EMBL/GenBank/DDBJ whole genome shotgun (WGS) entry which is preliminary data.</text>
</comment>
<feature type="compositionally biased region" description="Low complexity" evidence="1">
    <location>
        <begin position="308"/>
        <end position="327"/>
    </location>
</feature>
<evidence type="ECO:0000313" key="4">
    <source>
        <dbReference type="EMBL" id="KAF4042795.1"/>
    </source>
</evidence>
<feature type="signal peptide" evidence="3">
    <location>
        <begin position="1"/>
        <end position="20"/>
    </location>
</feature>
<keyword evidence="3" id="KW-0732">Signal</keyword>
<keyword evidence="2" id="KW-0812">Transmembrane</keyword>
<protein>
    <recommendedName>
        <fullName evidence="6">Carbohydrate-binding protein</fullName>
    </recommendedName>
</protein>
<organism evidence="4 5">
    <name type="scientific">Phytophthora infestans</name>
    <name type="common">Potato late blight agent</name>
    <name type="synonym">Botrytis infestans</name>
    <dbReference type="NCBI Taxonomy" id="4787"/>
    <lineage>
        <taxon>Eukaryota</taxon>
        <taxon>Sar</taxon>
        <taxon>Stramenopiles</taxon>
        <taxon>Oomycota</taxon>
        <taxon>Peronosporomycetes</taxon>
        <taxon>Peronosporales</taxon>
        <taxon>Peronosporaceae</taxon>
        <taxon>Phytophthora</taxon>
    </lineage>
</organism>
<reference evidence="4" key="1">
    <citation type="submission" date="2020-04" db="EMBL/GenBank/DDBJ databases">
        <title>Hybrid Assembly of Korean Phytophthora infestans isolates.</title>
        <authorList>
            <person name="Prokchorchik M."/>
            <person name="Lee Y."/>
            <person name="Seo J."/>
            <person name="Cho J.-H."/>
            <person name="Park Y.-E."/>
            <person name="Jang D.-C."/>
            <person name="Im J.-S."/>
            <person name="Choi J.-G."/>
            <person name="Park H.-J."/>
            <person name="Lee G.-B."/>
            <person name="Lee Y.-G."/>
            <person name="Hong S.-Y."/>
            <person name="Cho K."/>
            <person name="Sohn K.H."/>
        </authorList>
    </citation>
    <scope>NUCLEOTIDE SEQUENCE</scope>
    <source>
        <strain evidence="4">KR_1_A1</strain>
    </source>
</reference>
<name>A0A833TAL1_PHYIN</name>
<gene>
    <name evidence="4" type="ORF">GN244_ATG05104</name>
</gene>
<feature type="compositionally biased region" description="Polar residues" evidence="1">
    <location>
        <begin position="550"/>
        <end position="570"/>
    </location>
</feature>
<feature type="region of interest" description="Disordered" evidence="1">
    <location>
        <begin position="546"/>
        <end position="570"/>
    </location>
</feature>
<keyword evidence="5" id="KW-1185">Reference proteome</keyword>
<dbReference type="Proteomes" id="UP000602510">
    <property type="component" value="Unassembled WGS sequence"/>
</dbReference>
<evidence type="ECO:0000313" key="5">
    <source>
        <dbReference type="Proteomes" id="UP000602510"/>
    </source>
</evidence>
<evidence type="ECO:0000256" key="1">
    <source>
        <dbReference type="SAM" id="MobiDB-lite"/>
    </source>
</evidence>
<evidence type="ECO:0000256" key="3">
    <source>
        <dbReference type="SAM" id="SignalP"/>
    </source>
</evidence>
<evidence type="ECO:0000256" key="2">
    <source>
        <dbReference type="SAM" id="Phobius"/>
    </source>
</evidence>
<evidence type="ECO:0008006" key="6">
    <source>
        <dbReference type="Google" id="ProtNLM"/>
    </source>
</evidence>
<feature type="region of interest" description="Disordered" evidence="1">
    <location>
        <begin position="294"/>
        <end position="327"/>
    </location>
</feature>
<feature type="region of interest" description="Disordered" evidence="1">
    <location>
        <begin position="610"/>
        <end position="633"/>
    </location>
</feature>
<dbReference type="AlphaFoldDB" id="A0A833TAL1"/>